<dbReference type="EMBL" id="NWUX01000014">
    <property type="protein sequence ID" value="PCF94930.1"/>
    <property type="molecule type" value="Genomic_DNA"/>
</dbReference>
<dbReference type="InterPro" id="IPR016181">
    <property type="entry name" value="Acyl_CoA_acyltransferase"/>
</dbReference>
<protein>
    <submittedName>
        <fullName evidence="4">GNAT family N-acetyltransferase</fullName>
    </submittedName>
</protein>
<evidence type="ECO:0000256" key="1">
    <source>
        <dbReference type="ARBA" id="ARBA00022679"/>
    </source>
</evidence>
<dbReference type="PROSITE" id="PS51186">
    <property type="entry name" value="GNAT"/>
    <property type="match status" value="1"/>
</dbReference>
<accession>A0A2A4HJH8</accession>
<dbReference type="Pfam" id="PF13508">
    <property type="entry name" value="Acetyltransf_7"/>
    <property type="match status" value="1"/>
</dbReference>
<name>A0A2A4HJH8_9GAMM</name>
<dbReference type="PANTHER" id="PTHR43877:SF2">
    <property type="entry name" value="AMINOALKYLPHOSPHONATE N-ACETYLTRANSFERASE-RELATED"/>
    <property type="match status" value="1"/>
</dbReference>
<reference evidence="5" key="1">
    <citation type="submission" date="2017-09" db="EMBL/GenBank/DDBJ databases">
        <authorList>
            <person name="Cho G.-S."/>
            <person name="Oguntoyinbo F.A."/>
            <person name="Cnockaert M."/>
            <person name="Kabisch J."/>
            <person name="Neve H."/>
            <person name="Bockelmann W."/>
            <person name="Wenning M."/>
            <person name="Franz C.M."/>
            <person name="Vandamme P."/>
        </authorList>
    </citation>
    <scope>NUCLEOTIDE SEQUENCE [LARGE SCALE GENOMIC DNA]</scope>
    <source>
        <strain evidence="5">MBT G8648</strain>
    </source>
</reference>
<evidence type="ECO:0000259" key="3">
    <source>
        <dbReference type="PROSITE" id="PS51186"/>
    </source>
</evidence>
<sequence length="148" mass="16811">MKIEEVSGLKVPMTILLEADPSVERVRSYLEHSKCYVATLDGEEIGAYVLKELSLGIYELMNIAVAPEFQRRGHGSELLSHVMNSAKDLGAHRLELGTGTFGYQLAYYQKAGFRPFSLEVDFFLENYEEPIFENGIQHKDMIRMAITF</sequence>
<dbReference type="PANTHER" id="PTHR43877">
    <property type="entry name" value="AMINOALKYLPHOSPHONATE N-ACETYLTRANSFERASE-RELATED-RELATED"/>
    <property type="match status" value="1"/>
</dbReference>
<proteinExistence type="predicted"/>
<organism evidence="4 5">
    <name type="scientific">Vreelandella nigrificans</name>
    <dbReference type="NCBI Taxonomy" id="2042704"/>
    <lineage>
        <taxon>Bacteria</taxon>
        <taxon>Pseudomonadati</taxon>
        <taxon>Pseudomonadota</taxon>
        <taxon>Gammaproteobacteria</taxon>
        <taxon>Oceanospirillales</taxon>
        <taxon>Halomonadaceae</taxon>
        <taxon>Vreelandella</taxon>
    </lineage>
</organism>
<dbReference type="CDD" id="cd04301">
    <property type="entry name" value="NAT_SF"/>
    <property type="match status" value="1"/>
</dbReference>
<dbReference type="AlphaFoldDB" id="A0A2A4HJH8"/>
<dbReference type="RefSeq" id="WP_096652839.1">
    <property type="nucleotide sequence ID" value="NZ_NWUX01000014.1"/>
</dbReference>
<comment type="caution">
    <text evidence="4">The sequence shown here is derived from an EMBL/GenBank/DDBJ whole genome shotgun (WGS) entry which is preliminary data.</text>
</comment>
<keyword evidence="2" id="KW-0012">Acyltransferase</keyword>
<dbReference type="Proteomes" id="UP000218677">
    <property type="component" value="Unassembled WGS sequence"/>
</dbReference>
<dbReference type="OrthoDB" id="9813917at2"/>
<keyword evidence="5" id="KW-1185">Reference proteome</keyword>
<evidence type="ECO:0000313" key="4">
    <source>
        <dbReference type="EMBL" id="PCF94930.1"/>
    </source>
</evidence>
<keyword evidence="1 4" id="KW-0808">Transferase</keyword>
<evidence type="ECO:0000313" key="5">
    <source>
        <dbReference type="Proteomes" id="UP000218677"/>
    </source>
</evidence>
<feature type="domain" description="N-acetyltransferase" evidence="3">
    <location>
        <begin position="1"/>
        <end position="148"/>
    </location>
</feature>
<dbReference type="InterPro" id="IPR000182">
    <property type="entry name" value="GNAT_dom"/>
</dbReference>
<dbReference type="SUPFAM" id="SSF55729">
    <property type="entry name" value="Acyl-CoA N-acyltransferases (Nat)"/>
    <property type="match status" value="1"/>
</dbReference>
<evidence type="ECO:0000256" key="2">
    <source>
        <dbReference type="ARBA" id="ARBA00023315"/>
    </source>
</evidence>
<dbReference type="Gene3D" id="3.40.630.30">
    <property type="match status" value="1"/>
</dbReference>
<dbReference type="InterPro" id="IPR050832">
    <property type="entry name" value="Bact_Acetyltransf"/>
</dbReference>
<dbReference type="GO" id="GO:0016747">
    <property type="term" value="F:acyltransferase activity, transferring groups other than amino-acyl groups"/>
    <property type="evidence" value="ECO:0007669"/>
    <property type="project" value="InterPro"/>
</dbReference>
<gene>
    <name evidence="4" type="ORF">CPA45_15045</name>
</gene>